<dbReference type="EMBL" id="JBGOOW010000002">
    <property type="protein sequence ID" value="MEZ8179481.1"/>
    <property type="molecule type" value="Genomic_DNA"/>
</dbReference>
<protein>
    <submittedName>
        <fullName evidence="2">RstC protein</fullName>
    </submittedName>
</protein>
<evidence type="ECO:0000313" key="3">
    <source>
        <dbReference type="Proteomes" id="UP001569200"/>
    </source>
</evidence>
<dbReference type="EMBL" id="KP795480">
    <property type="protein sequence ID" value="AKN36254.1"/>
    <property type="molecule type" value="Genomic_DNA"/>
</dbReference>
<proteinExistence type="predicted"/>
<reference evidence="1" key="1">
    <citation type="journal article" date="2015" name="MBio">
        <title>Eco-Evolutionary Dynamics of Episomes among Ecologically Cohesive Bacterial Populations.</title>
        <authorList>
            <person name="Xue H."/>
            <person name="Cordero O.X."/>
            <person name="Camas F.M."/>
            <person name="Trimble W."/>
            <person name="Meyer F."/>
            <person name="Guglielmini J."/>
            <person name="Rocha E.P."/>
            <person name="Polz M.F."/>
        </authorList>
    </citation>
    <scope>NUCLEOTIDE SEQUENCE</scope>
    <source>
        <strain evidence="1">FF_24</strain>
    </source>
</reference>
<gene>
    <name evidence="2" type="ORF">ACED33_02220</name>
</gene>
<dbReference type="RefSeq" id="WP_017091038.1">
    <property type="nucleotide sequence ID" value="NZ_CAWNUY010000057.1"/>
</dbReference>
<evidence type="ECO:0000313" key="1">
    <source>
        <dbReference type="EMBL" id="AKN36254.1"/>
    </source>
</evidence>
<organism evidence="1">
    <name type="scientific">Vibrio splendidus</name>
    <dbReference type="NCBI Taxonomy" id="29497"/>
    <lineage>
        <taxon>Bacteria</taxon>
        <taxon>Pseudomonadati</taxon>
        <taxon>Pseudomonadota</taxon>
        <taxon>Gammaproteobacteria</taxon>
        <taxon>Vibrionales</taxon>
        <taxon>Vibrionaceae</taxon>
        <taxon>Vibrio</taxon>
    </lineage>
</organism>
<sequence length="77" mass="8950">MSFQEYTLTDVSDKVNDLHDMSTFLNSGAYTEEIGDKLTFHMMEEIETLQSMLSFIRIYPQIQAQEQLDSPQKELTP</sequence>
<dbReference type="Proteomes" id="UP001569200">
    <property type="component" value="Unassembled WGS sequence"/>
</dbReference>
<accession>A0A0H3ZQR9</accession>
<reference evidence="2 3" key="2">
    <citation type="submission" date="2024-06" db="EMBL/GenBank/DDBJ databases">
        <authorList>
            <person name="Steensen K."/>
            <person name="Seneca J."/>
            <person name="Bartlau N."/>
            <person name="Yu A.X."/>
            <person name="Polz M.F."/>
        </authorList>
    </citation>
    <scope>NUCLEOTIDE SEQUENCE [LARGE SCALE GENOMIC DNA]</scope>
    <source>
        <strain evidence="2 3">1F145</strain>
    </source>
</reference>
<evidence type="ECO:0000313" key="2">
    <source>
        <dbReference type="EMBL" id="MEZ8179481.1"/>
    </source>
</evidence>
<keyword evidence="3" id="KW-1185">Reference proteome</keyword>
<dbReference type="AlphaFoldDB" id="A0A0H3ZQR9"/>
<name>A0A0H3ZQR9_VIBSP</name>